<evidence type="ECO:0000256" key="2">
    <source>
        <dbReference type="SAM" id="MobiDB-lite"/>
    </source>
</evidence>
<proteinExistence type="predicted"/>
<organism evidence="3 4">
    <name type="scientific">Cohnella suwonensis</name>
    <dbReference type="NCBI Taxonomy" id="696072"/>
    <lineage>
        <taxon>Bacteria</taxon>
        <taxon>Bacillati</taxon>
        <taxon>Bacillota</taxon>
        <taxon>Bacilli</taxon>
        <taxon>Bacillales</taxon>
        <taxon>Paenibacillaceae</taxon>
        <taxon>Cohnella</taxon>
    </lineage>
</organism>
<evidence type="ECO:0000313" key="4">
    <source>
        <dbReference type="Proteomes" id="UP001596105"/>
    </source>
</evidence>
<feature type="region of interest" description="Disordered" evidence="2">
    <location>
        <begin position="1"/>
        <end position="44"/>
    </location>
</feature>
<accession>A0ABW0LWM1</accession>
<comment type="caution">
    <text evidence="3">The sequence shown here is derived from an EMBL/GenBank/DDBJ whole genome shotgun (WGS) entry which is preliminary data.</text>
</comment>
<sequence>MVALSACGNNDKTENASPASSPAETGSTATAPASSTSAANDPFGKYDQTLTINIGKSVDPSDKSLPAGDTPENNEFTRYVKDNLNIETKIAWMAANGKDYDQKVNLSIASNSLPDAMTVGDTQLRQMVKAGMLEDLTQTYNEYASPQMKKLMDKTEGLALQSATFDGKLYAIPNINPQSDGVHTMWIRKDWLDKLGLEVPKTLDDLEKVAQAFVEQDPDGNNKKDTIGISAPQSGGRLYADFLGSTNNTFGFDPIFSSLHAYPGYWIKDAGGQPVYGSIQPETKTALAELRDLYAKGLIDPEMGVRKDATEPVVAGKSGILFGPWWLGYWPLPDALKNDPKANWQSYAVPLDANGQFNAHMAATTSNWLVVRKGYEHPEATVKMLNLLLRDEGPKFSASTVNIANYPLRIVQAAVDDTEFTAQALREVLAGTKLPADYDNMTEYKLLKNDLANIKKVKLEPYDKLDIDAWNPSADLGNWSRLYSLMVGIPYYKGDYNKVYSLAYSQTKTMESRWANLKKLEDETFLKIIMGSAPLDDFDKFVTDWKKQGGDQITQEVAETAQK</sequence>
<feature type="region of interest" description="Disordered" evidence="2">
    <location>
        <begin position="55"/>
        <end position="74"/>
    </location>
</feature>
<protein>
    <submittedName>
        <fullName evidence="3">Extracellular solute-binding protein</fullName>
    </submittedName>
</protein>
<dbReference type="PANTHER" id="PTHR43649:SF33">
    <property type="entry name" value="POLYGALACTURONAN_RHAMNOGALACTURONAN-BINDING PROTEIN YTCQ"/>
    <property type="match status" value="1"/>
</dbReference>
<name>A0ABW0LWM1_9BACL</name>
<dbReference type="SUPFAM" id="SSF53850">
    <property type="entry name" value="Periplasmic binding protein-like II"/>
    <property type="match status" value="1"/>
</dbReference>
<dbReference type="PANTHER" id="PTHR43649">
    <property type="entry name" value="ARABINOSE-BINDING PROTEIN-RELATED"/>
    <property type="match status" value="1"/>
</dbReference>
<feature type="compositionally biased region" description="Low complexity" evidence="2">
    <location>
        <begin position="16"/>
        <end position="39"/>
    </location>
</feature>
<dbReference type="InterPro" id="IPR050490">
    <property type="entry name" value="Bact_solute-bd_prot1"/>
</dbReference>
<dbReference type="Gene3D" id="3.40.190.10">
    <property type="entry name" value="Periplasmic binding protein-like II"/>
    <property type="match status" value="3"/>
</dbReference>
<reference evidence="4" key="1">
    <citation type="journal article" date="2019" name="Int. J. Syst. Evol. Microbiol.">
        <title>The Global Catalogue of Microorganisms (GCM) 10K type strain sequencing project: providing services to taxonomists for standard genome sequencing and annotation.</title>
        <authorList>
            <consortium name="The Broad Institute Genomics Platform"/>
            <consortium name="The Broad Institute Genome Sequencing Center for Infectious Disease"/>
            <person name="Wu L."/>
            <person name="Ma J."/>
        </authorList>
    </citation>
    <scope>NUCLEOTIDE SEQUENCE [LARGE SCALE GENOMIC DNA]</scope>
    <source>
        <strain evidence="4">CCUG 57113</strain>
    </source>
</reference>
<dbReference type="CDD" id="cd13580">
    <property type="entry name" value="PBP2_AlgQ_like_1"/>
    <property type="match status" value="1"/>
</dbReference>
<evidence type="ECO:0000256" key="1">
    <source>
        <dbReference type="ARBA" id="ARBA00022729"/>
    </source>
</evidence>
<keyword evidence="4" id="KW-1185">Reference proteome</keyword>
<dbReference type="RefSeq" id="WP_209748869.1">
    <property type="nucleotide sequence ID" value="NZ_JBHSMH010000025.1"/>
</dbReference>
<dbReference type="EMBL" id="JBHSMH010000025">
    <property type="protein sequence ID" value="MFC5469116.1"/>
    <property type="molecule type" value="Genomic_DNA"/>
</dbReference>
<gene>
    <name evidence="3" type="ORF">ACFPPD_10325</name>
</gene>
<dbReference type="Proteomes" id="UP001596105">
    <property type="component" value="Unassembled WGS sequence"/>
</dbReference>
<evidence type="ECO:0000313" key="3">
    <source>
        <dbReference type="EMBL" id="MFC5469116.1"/>
    </source>
</evidence>
<keyword evidence="1" id="KW-0732">Signal</keyword>